<dbReference type="InterPro" id="IPR037171">
    <property type="entry name" value="NagB/RpiA_transferase-like"/>
</dbReference>
<dbReference type="OrthoDB" id="9797223at2"/>
<keyword evidence="2" id="KW-0238">DNA-binding</keyword>
<dbReference type="InterPro" id="IPR014036">
    <property type="entry name" value="DeoR-like_C"/>
</dbReference>
<name>A8F739_PSELT</name>
<evidence type="ECO:0000256" key="1">
    <source>
        <dbReference type="ARBA" id="ARBA00023015"/>
    </source>
</evidence>
<dbReference type="InterPro" id="IPR036390">
    <property type="entry name" value="WH_DNA-bd_sf"/>
</dbReference>
<dbReference type="InterPro" id="IPR018356">
    <property type="entry name" value="Tscrpt_reg_HTH_DeoR_CS"/>
</dbReference>
<dbReference type="Pfam" id="PF00455">
    <property type="entry name" value="DeoRC"/>
    <property type="match status" value="1"/>
</dbReference>
<dbReference type="InterPro" id="IPR001034">
    <property type="entry name" value="DeoR_HTH"/>
</dbReference>
<evidence type="ECO:0000256" key="3">
    <source>
        <dbReference type="ARBA" id="ARBA00023163"/>
    </source>
</evidence>
<dbReference type="GO" id="GO:0003677">
    <property type="term" value="F:DNA binding"/>
    <property type="evidence" value="ECO:0007669"/>
    <property type="project" value="UniProtKB-KW"/>
</dbReference>
<sequence length="254" mass="28419">MNKAERLQRIFEILLAEGNASTKYLAEALGVSEITIRRDINNLCSDANSPIKKVHGGVVYSLEKSGFEPMFDLKISQMAEEKKKIARMALKLVENGDTIFLDSGTTVYYFAKMLRSKRGLRIVTVDVRIAESLAEQPQIKTIVACGEVRPGYYSIGGAETVEFLEAFRTDKAFIAADAWNLDGVFNSSNFEVAVKRKMIELARSSYLLVDHTKFNKNAFIRVSDIDVFKAIITDQPLPSDISNKLSKRGITVMF</sequence>
<dbReference type="PROSITE" id="PS00894">
    <property type="entry name" value="HTH_DEOR_1"/>
    <property type="match status" value="1"/>
</dbReference>
<keyword evidence="6" id="KW-1185">Reference proteome</keyword>
<dbReference type="PANTHER" id="PTHR30363">
    <property type="entry name" value="HTH-TYPE TRANSCRIPTIONAL REGULATOR SRLR-RELATED"/>
    <property type="match status" value="1"/>
</dbReference>
<dbReference type="SMART" id="SM00420">
    <property type="entry name" value="HTH_DEOR"/>
    <property type="match status" value="1"/>
</dbReference>
<keyword evidence="1" id="KW-0805">Transcription regulation</keyword>
<evidence type="ECO:0000313" key="6">
    <source>
        <dbReference type="Proteomes" id="UP000002016"/>
    </source>
</evidence>
<dbReference type="KEGG" id="tle:Tlet_1417"/>
<dbReference type="RefSeq" id="WP_012003449.1">
    <property type="nucleotide sequence ID" value="NC_009828.1"/>
</dbReference>
<dbReference type="EMBL" id="CP000812">
    <property type="protein sequence ID" value="ABV33973.1"/>
    <property type="molecule type" value="Genomic_DNA"/>
</dbReference>
<dbReference type="AlphaFoldDB" id="A8F739"/>
<dbReference type="HOGENOM" id="CLU_060699_1_0_0"/>
<dbReference type="STRING" id="416591.Tlet_1417"/>
<dbReference type="Pfam" id="PF08220">
    <property type="entry name" value="HTH_DeoR"/>
    <property type="match status" value="1"/>
</dbReference>
<dbReference type="InterPro" id="IPR050313">
    <property type="entry name" value="Carb_Metab_HTH_regulators"/>
</dbReference>
<dbReference type="Proteomes" id="UP000002016">
    <property type="component" value="Chromosome"/>
</dbReference>
<evidence type="ECO:0000256" key="2">
    <source>
        <dbReference type="ARBA" id="ARBA00023125"/>
    </source>
</evidence>
<organism evidence="5 6">
    <name type="scientific">Pseudothermotoga lettingae (strain ATCC BAA-301 / DSM 14385 / NBRC 107922 / TMO)</name>
    <name type="common">Thermotoga lettingae</name>
    <dbReference type="NCBI Taxonomy" id="416591"/>
    <lineage>
        <taxon>Bacteria</taxon>
        <taxon>Thermotogati</taxon>
        <taxon>Thermotogota</taxon>
        <taxon>Thermotogae</taxon>
        <taxon>Thermotogales</taxon>
        <taxon>Thermotogaceae</taxon>
        <taxon>Pseudothermotoga</taxon>
    </lineage>
</organism>
<keyword evidence="3" id="KW-0804">Transcription</keyword>
<dbReference type="eggNOG" id="COG1349">
    <property type="taxonomic scope" value="Bacteria"/>
</dbReference>
<dbReference type="Gene3D" id="1.10.10.10">
    <property type="entry name" value="Winged helix-like DNA-binding domain superfamily/Winged helix DNA-binding domain"/>
    <property type="match status" value="1"/>
</dbReference>
<dbReference type="Gene3D" id="3.40.50.1360">
    <property type="match status" value="1"/>
</dbReference>
<dbReference type="GO" id="GO:0003700">
    <property type="term" value="F:DNA-binding transcription factor activity"/>
    <property type="evidence" value="ECO:0007669"/>
    <property type="project" value="InterPro"/>
</dbReference>
<gene>
    <name evidence="5" type="ordered locus">Tlet_1417</name>
</gene>
<dbReference type="SMART" id="SM01134">
    <property type="entry name" value="DeoRC"/>
    <property type="match status" value="1"/>
</dbReference>
<reference evidence="5 6" key="1">
    <citation type="submission" date="2007-08" db="EMBL/GenBank/DDBJ databases">
        <title>Complete sequence of Thermotoga lettingae TMO.</title>
        <authorList>
            <consortium name="US DOE Joint Genome Institute"/>
            <person name="Copeland A."/>
            <person name="Lucas S."/>
            <person name="Lapidus A."/>
            <person name="Barry K."/>
            <person name="Glavina del Rio T."/>
            <person name="Dalin E."/>
            <person name="Tice H."/>
            <person name="Pitluck S."/>
            <person name="Foster B."/>
            <person name="Bruce D."/>
            <person name="Schmutz J."/>
            <person name="Larimer F."/>
            <person name="Land M."/>
            <person name="Hauser L."/>
            <person name="Kyrpides N."/>
            <person name="Mikhailova N."/>
            <person name="Nelson K."/>
            <person name="Gogarten J.P."/>
            <person name="Noll K."/>
            <person name="Richardson P."/>
        </authorList>
    </citation>
    <scope>NUCLEOTIDE SEQUENCE [LARGE SCALE GENOMIC DNA]</scope>
    <source>
        <strain evidence="6">ATCC BAA-301 / DSM 14385 / NBRC 107922 / TMO</strain>
    </source>
</reference>
<protein>
    <submittedName>
        <fullName evidence="5">Transcriptional regulator, DeoR family</fullName>
    </submittedName>
</protein>
<dbReference type="PROSITE" id="PS51000">
    <property type="entry name" value="HTH_DEOR_2"/>
    <property type="match status" value="1"/>
</dbReference>
<dbReference type="SUPFAM" id="SSF46785">
    <property type="entry name" value="Winged helix' DNA-binding domain"/>
    <property type="match status" value="1"/>
</dbReference>
<feature type="domain" description="HTH deoR-type" evidence="4">
    <location>
        <begin position="3"/>
        <end position="60"/>
    </location>
</feature>
<proteinExistence type="predicted"/>
<evidence type="ECO:0000313" key="5">
    <source>
        <dbReference type="EMBL" id="ABV33973.1"/>
    </source>
</evidence>
<dbReference type="PANTHER" id="PTHR30363:SF44">
    <property type="entry name" value="AGA OPERON TRANSCRIPTIONAL REPRESSOR-RELATED"/>
    <property type="match status" value="1"/>
</dbReference>
<accession>A8F739</accession>
<dbReference type="SUPFAM" id="SSF100950">
    <property type="entry name" value="NagB/RpiA/CoA transferase-like"/>
    <property type="match status" value="1"/>
</dbReference>
<evidence type="ECO:0000259" key="4">
    <source>
        <dbReference type="PROSITE" id="PS51000"/>
    </source>
</evidence>
<reference evidence="5 6" key="2">
    <citation type="journal article" date="2009" name="Proc. Natl. Acad. Sci. U.S.A.">
        <title>On the chimeric nature, thermophilic origin, and phylogenetic placement of the Thermotogales.</title>
        <authorList>
            <person name="Zhaxybayeva O."/>
            <person name="Swithers K.S."/>
            <person name="Lapierre P."/>
            <person name="Fournier G.P."/>
            <person name="Bickhart D.M."/>
            <person name="DeBoy R.T."/>
            <person name="Nelson K.E."/>
            <person name="Nesbo C.L."/>
            <person name="Doolittle W.F."/>
            <person name="Gogarten J.P."/>
            <person name="Noll K.M."/>
        </authorList>
    </citation>
    <scope>NUCLEOTIDE SEQUENCE [LARGE SCALE GENOMIC DNA]</scope>
    <source>
        <strain evidence="6">ATCC BAA-301 / DSM 14385 / NBRC 107922 / TMO</strain>
    </source>
</reference>
<dbReference type="InterPro" id="IPR036388">
    <property type="entry name" value="WH-like_DNA-bd_sf"/>
</dbReference>